<feature type="region of interest" description="Disordered" evidence="4">
    <location>
        <begin position="1206"/>
        <end position="1235"/>
    </location>
</feature>
<feature type="region of interest" description="Disordered" evidence="4">
    <location>
        <begin position="366"/>
        <end position="397"/>
    </location>
</feature>
<keyword evidence="1" id="KW-0403">Intermediate filament</keyword>
<dbReference type="Ensembl" id="ENSPMGT00000001510.1">
    <property type="protein sequence ID" value="ENSPMGP00000001421.1"/>
    <property type="gene ID" value="ENSPMGG00000001280.1"/>
</dbReference>
<feature type="region of interest" description="Disordered" evidence="4">
    <location>
        <begin position="1740"/>
        <end position="1760"/>
    </location>
</feature>
<feature type="domain" description="IF rod" evidence="5">
    <location>
        <begin position="23"/>
        <end position="310"/>
    </location>
</feature>
<feature type="region of interest" description="Disordered" evidence="4">
    <location>
        <begin position="684"/>
        <end position="703"/>
    </location>
</feature>
<feature type="compositionally biased region" description="Polar residues" evidence="4">
    <location>
        <begin position="1096"/>
        <end position="1116"/>
    </location>
</feature>
<keyword evidence="2 3" id="KW-0175">Coiled coil</keyword>
<feature type="coiled-coil region" evidence="3">
    <location>
        <begin position="210"/>
        <end position="265"/>
    </location>
</feature>
<feature type="region of interest" description="Disordered" evidence="4">
    <location>
        <begin position="714"/>
        <end position="864"/>
    </location>
</feature>
<dbReference type="PANTHER" id="PTHR47051:SF1">
    <property type="entry name" value="NESTIN"/>
    <property type="match status" value="1"/>
</dbReference>
<feature type="compositionally biased region" description="Low complexity" evidence="4">
    <location>
        <begin position="374"/>
        <end position="397"/>
    </location>
</feature>
<evidence type="ECO:0000256" key="1">
    <source>
        <dbReference type="ARBA" id="ARBA00022754"/>
    </source>
</evidence>
<reference evidence="6" key="2">
    <citation type="submission" date="2025-09" db="UniProtKB">
        <authorList>
            <consortium name="Ensembl"/>
        </authorList>
    </citation>
    <scope>IDENTIFICATION</scope>
</reference>
<dbReference type="Gene3D" id="1.20.5.1160">
    <property type="entry name" value="Vasodilator-stimulated phosphoprotein"/>
    <property type="match status" value="1"/>
</dbReference>
<feature type="region of interest" description="Disordered" evidence="4">
    <location>
        <begin position="1047"/>
        <end position="1069"/>
    </location>
</feature>
<evidence type="ECO:0000256" key="3">
    <source>
        <dbReference type="SAM" id="Coils"/>
    </source>
</evidence>
<feature type="compositionally biased region" description="Basic and acidic residues" evidence="4">
    <location>
        <begin position="1053"/>
        <end position="1069"/>
    </location>
</feature>
<feature type="compositionally biased region" description="Basic and acidic residues" evidence="4">
    <location>
        <begin position="730"/>
        <end position="742"/>
    </location>
</feature>
<feature type="region of interest" description="Disordered" evidence="4">
    <location>
        <begin position="1619"/>
        <end position="1638"/>
    </location>
</feature>
<name>A0A3B3ZAH7_9GOBI</name>
<sequence>MFSEGCLSYGHSLAGVTFDPGQGCREQMLNLNQRLETYLNRVKLLDEENAKLTKEIQTLRRNHRGNHEQQKFLDEELRCARREVDTMWKERVYAEVDVARLTEELQTLDLQLQRETQAHIEANAKVNQSRRELEEEHRAQIWLTEKVNQLEHEMKSLIQTHQEEVANMEAMLMQTKVMPTMRPAVQQGPTLLELGEEYNQRAARAWQEAAEAYQGQLTRLEGSVNETRQRLIQVNKEKSESVLKLQNLDRELLGLQDLREHLEGTVNQQKESHCRDIQMLQVSTCLPSIIKLNRLVQMKMSLSLEVATYRFVTCEFPECLSGVCLSSLCFACAPCVRVGVLWVLLFPLTTQNMHYRPNLQLSTPDQDWDNYQLSPSPKTTSSPSPRSMTGKTKPPVITTTPIRHQQYVPRREKMEISKEKVENNEVFQQPYPKVLKDGAIENFRPQEVNEKVTYAEPLSPPDEQEKTLGLEGKEDHCNDTIDQPFEEKLESSLKYEARVDEANLLVEPALTEELYSFSMKSEPIEKKIENEEFEKPQAPIDAWIEEEMVSKREQLCVESSLDHHLESSSNLEEPISKASPELVKETFTEQLRSVTMKSQQEIPFVKEEVEKPQEPIDAWVAKEFNEVMKAVQEQVESSDSETQAFVEPNFDTKSSSPASECEPEEFLQNQLGEIVQEDFTFDSVGASMDGISPPKDKLYPDGEEMDTWDSVMERNQGLKADDLEQPQEVLKQHAEPEKDISAREVQQQMQEVISVEEMQAKFKPQIGTEGQEDSIKEDLPDKSEDEEQEDSQNVSVSWQTELEGDSYAQDNTLADTRPLIRYKSDETDANTQASHADDVDDSSDGEEDKKVGEMGSGAWIEDQTRRFGTMEDLCEEAEGEVLDEEYDLEYLRQDGKEDKDEIDTQKDEDKTQEEALKMVVDEKLDTDKWVEQELENLTTEYYATHFEHQHASAKFTLQDEIVADQPIAWGKALEGMLETTDQEEALVDQNIDEHFKEPQQQKDKVVKEVQELVEVEEEVKHDVSMVTHCDTTEDISEVRKEFVLSSTSQELSFEQKEPEKLGEQAEEKQSIVQDMVTEHVDQFITENENESKKLLPTSTVQEVTSDNVAEPQQQKNNAIKEVQELLVAEEEVKHDVSKVTHCDTTEDISEVRKEFVLSSTSQELSFDNLSFEQKEPENLGEQAEETQSILQDTLTEYVDQFITENENESKKLLPTSTVQEVTSDNVAEPQQQKDDAVKEVQELLEVEEEVKHDVSKVTHCDTTEDISEVRKEFVLSSTSQELSFDNFSFEQKEPEELGEQAEEKQSIVQDTLSEHVDEFINENENESNKLLLSSTVLEVTPNNVVERQQQKDDAIKEVQESVEVEEEDKHDVSMVTHCDTTEDISEVRKEIVLSSTSQELSFDNFSFEQKEPEELGEQAEETQSILQDTLTEHVNQFITINENESNKLLLSSTVLEVTPDNVVEQQQQKDDAVKEVQEFVEVEEEDKHDVSMVTHCDTTEDISEVRKEFVLSSTSQELSFDNLSFEQKESENLGEQAEEKQSIVQDTLTEHMDQFINENDFNKLLLSSAIQEVTPDNVEMRDITPEESFVPEEIDTEFSKALATTEWEVLENPTENVHQDDKVEHDSLSPTDEPLNISPESVHEATNLFIVKDSKELLKTNGKTSLDDMFSINANNDFWVSPLETGATYQPDNVDNKHAEWKLGFGDADGRETEELVEKSDIVYEQKEVSQIFTKSVVKGEIVHSEESEDDSEAMSSDEE</sequence>
<organism evidence="6 7">
    <name type="scientific">Periophthalmus magnuspinnatus</name>
    <dbReference type="NCBI Taxonomy" id="409849"/>
    <lineage>
        <taxon>Eukaryota</taxon>
        <taxon>Metazoa</taxon>
        <taxon>Chordata</taxon>
        <taxon>Craniata</taxon>
        <taxon>Vertebrata</taxon>
        <taxon>Euteleostomi</taxon>
        <taxon>Actinopterygii</taxon>
        <taxon>Neopterygii</taxon>
        <taxon>Teleostei</taxon>
        <taxon>Neoteleostei</taxon>
        <taxon>Acanthomorphata</taxon>
        <taxon>Gobiaria</taxon>
        <taxon>Gobiiformes</taxon>
        <taxon>Gobioidei</taxon>
        <taxon>Gobiidae</taxon>
        <taxon>Oxudercinae</taxon>
        <taxon>Periophthalmus</taxon>
    </lineage>
</organism>
<dbReference type="STRING" id="409849.ENSPMGP00000001421"/>
<dbReference type="InterPro" id="IPR039008">
    <property type="entry name" value="IF_rod_dom"/>
</dbReference>
<evidence type="ECO:0000256" key="4">
    <source>
        <dbReference type="SAM" id="MobiDB-lite"/>
    </source>
</evidence>
<dbReference type="GO" id="GO:0030844">
    <property type="term" value="P:positive regulation of intermediate filament depolymerization"/>
    <property type="evidence" value="ECO:0007669"/>
    <property type="project" value="TreeGrafter"/>
</dbReference>
<feature type="coiled-coil region" evidence="3">
    <location>
        <begin position="28"/>
        <end position="62"/>
    </location>
</feature>
<evidence type="ECO:0000313" key="6">
    <source>
        <dbReference type="Ensembl" id="ENSPMGP00000001421.1"/>
    </source>
</evidence>
<evidence type="ECO:0000313" key="7">
    <source>
        <dbReference type="Proteomes" id="UP000261520"/>
    </source>
</evidence>
<reference evidence="6" key="1">
    <citation type="submission" date="2025-08" db="UniProtKB">
        <authorList>
            <consortium name="Ensembl"/>
        </authorList>
    </citation>
    <scope>IDENTIFICATION</scope>
</reference>
<dbReference type="SMART" id="SM01391">
    <property type="entry name" value="Filament"/>
    <property type="match status" value="1"/>
</dbReference>
<feature type="compositionally biased region" description="Acidic residues" evidence="4">
    <location>
        <begin position="1747"/>
        <end position="1760"/>
    </location>
</feature>
<dbReference type="PANTHER" id="PTHR47051">
    <property type="entry name" value="NESTIN"/>
    <property type="match status" value="1"/>
</dbReference>
<dbReference type="Pfam" id="PF00038">
    <property type="entry name" value="Filament"/>
    <property type="match status" value="1"/>
</dbReference>
<dbReference type="GO" id="GO:0019215">
    <property type="term" value="F:intermediate filament binding"/>
    <property type="evidence" value="ECO:0007669"/>
    <property type="project" value="InterPro"/>
</dbReference>
<evidence type="ECO:0000259" key="5">
    <source>
        <dbReference type="SMART" id="SM01391"/>
    </source>
</evidence>
<feature type="region of interest" description="Disordered" evidence="4">
    <location>
        <begin position="889"/>
        <end position="913"/>
    </location>
</feature>
<dbReference type="Proteomes" id="UP000261520">
    <property type="component" value="Unplaced"/>
</dbReference>
<dbReference type="GO" id="GO:0005882">
    <property type="term" value="C:intermediate filament"/>
    <property type="evidence" value="ECO:0007669"/>
    <property type="project" value="UniProtKB-KW"/>
</dbReference>
<dbReference type="GO" id="GO:0031730">
    <property type="term" value="F:CCR5 chemokine receptor binding"/>
    <property type="evidence" value="ECO:0007669"/>
    <property type="project" value="TreeGrafter"/>
</dbReference>
<keyword evidence="7" id="KW-1185">Reference proteome</keyword>
<dbReference type="InterPro" id="IPR031211">
    <property type="entry name" value="Nestin"/>
</dbReference>
<feature type="region of interest" description="Disordered" evidence="4">
    <location>
        <begin position="634"/>
        <end position="661"/>
    </location>
</feature>
<proteinExistence type="predicted"/>
<accession>A0A3B3ZAH7</accession>
<feature type="compositionally biased region" description="Polar residues" evidence="4">
    <location>
        <begin position="1214"/>
        <end position="1230"/>
    </location>
</feature>
<feature type="compositionally biased region" description="Polar residues" evidence="4">
    <location>
        <begin position="634"/>
        <end position="643"/>
    </location>
</feature>
<feature type="region of interest" description="Disordered" evidence="4">
    <location>
        <begin position="1087"/>
        <end position="1116"/>
    </location>
</feature>
<feature type="compositionally biased region" description="Basic and acidic residues" evidence="4">
    <location>
        <begin position="773"/>
        <end position="782"/>
    </location>
</feature>
<protein>
    <recommendedName>
        <fullName evidence="5">IF rod domain-containing protein</fullName>
    </recommendedName>
</protein>
<evidence type="ECO:0000256" key="2">
    <source>
        <dbReference type="ARBA" id="ARBA00023054"/>
    </source>
</evidence>